<proteinExistence type="inferred from homology"/>
<evidence type="ECO:0000256" key="7">
    <source>
        <dbReference type="SAM" id="Phobius"/>
    </source>
</evidence>
<evidence type="ECO:0000256" key="2">
    <source>
        <dbReference type="ARBA" id="ARBA00006462"/>
    </source>
</evidence>
<gene>
    <name evidence="8" type="ORF">PAC_16442</name>
</gene>
<evidence type="ECO:0000313" key="9">
    <source>
        <dbReference type="Proteomes" id="UP000184330"/>
    </source>
</evidence>
<keyword evidence="6 7" id="KW-0472">Membrane</keyword>
<comment type="similarity">
    <text evidence="2">Belongs to the glycosyltransferase 31 family. Beta3-Gal-T subfamily.</text>
</comment>
<organism evidence="8 9">
    <name type="scientific">Phialocephala subalpina</name>
    <dbReference type="NCBI Taxonomy" id="576137"/>
    <lineage>
        <taxon>Eukaryota</taxon>
        <taxon>Fungi</taxon>
        <taxon>Dikarya</taxon>
        <taxon>Ascomycota</taxon>
        <taxon>Pezizomycotina</taxon>
        <taxon>Leotiomycetes</taxon>
        <taxon>Helotiales</taxon>
        <taxon>Mollisiaceae</taxon>
        <taxon>Phialocephala</taxon>
        <taxon>Phialocephala fortinii species complex</taxon>
    </lineage>
</organism>
<evidence type="ECO:0000256" key="1">
    <source>
        <dbReference type="ARBA" id="ARBA00004606"/>
    </source>
</evidence>
<sequence length="521" mass="58572">MAVRDVLPRHTRGYLWITFLVGIFMLMALSENGVFSRDSILPNPGAALARANQKPIETESRYNDVNVSMGYKEQAASTTTPILEYTTIPESPALKSAATSIPENPHADTKTAQKTFNGLDPKDVVILVKTGATSIWRRMPAHMSTTLGNPALTPNVVYYSDSPDNINGNPVIDVLANVSSTLKSSPDFELYTKSKEVASNNLYLESGSMEGDFYLPGGWRLDKYKFVPMFQHVSEYMPGKKWYVYMEDDNYFFWEMLYSWLGTLDHTKPLLIGSPAFRLGEDFAHGGSGFAISGQALKQSFGIEKDLASKFESYAQEQCCGDQVLSHVLHSKGVERYKDLDGGGWAALQSLPHWRIGFGTWNWCSPIMNIHKVHQSDISRLSVFQRDFYAREGIHARLRYKDIYLSLAKPNINAAEKSEWDNYATAKTFASSYDPDTSGETKKELSQKELEKKPWYSKESCRKACGEWEQCLSWKYADDNCALDHTAAMGQRIDAGIRMVSGWMLERIEKLEAGGCVPLDF</sequence>
<dbReference type="EMBL" id="FJOG01000038">
    <property type="protein sequence ID" value="CZR66541.1"/>
    <property type="molecule type" value="Genomic_DNA"/>
</dbReference>
<protein>
    <recommendedName>
        <fullName evidence="10">Apple domain-containing protein</fullName>
    </recommendedName>
</protein>
<dbReference type="OrthoDB" id="414175at2759"/>
<accession>A0A1L7XNA1</accession>
<evidence type="ECO:0000256" key="3">
    <source>
        <dbReference type="ARBA" id="ARBA00022692"/>
    </source>
</evidence>
<name>A0A1L7XNA1_9HELO</name>
<dbReference type="PANTHER" id="PTHR23033">
    <property type="entry name" value="BETA1,3-GALACTOSYLTRANSFERASE"/>
    <property type="match status" value="1"/>
</dbReference>
<keyword evidence="4" id="KW-0735">Signal-anchor</keyword>
<dbReference type="Gene3D" id="3.90.550.50">
    <property type="match status" value="1"/>
</dbReference>
<feature type="transmembrane region" description="Helical" evidence="7">
    <location>
        <begin position="12"/>
        <end position="30"/>
    </location>
</feature>
<dbReference type="AlphaFoldDB" id="A0A1L7XNA1"/>
<evidence type="ECO:0000256" key="4">
    <source>
        <dbReference type="ARBA" id="ARBA00022968"/>
    </source>
</evidence>
<evidence type="ECO:0000313" key="8">
    <source>
        <dbReference type="EMBL" id="CZR66541.1"/>
    </source>
</evidence>
<reference evidence="8 9" key="1">
    <citation type="submission" date="2016-03" db="EMBL/GenBank/DDBJ databases">
        <authorList>
            <person name="Ploux O."/>
        </authorList>
    </citation>
    <scope>NUCLEOTIDE SEQUENCE [LARGE SCALE GENOMIC DNA]</scope>
    <source>
        <strain evidence="8 9">UAMH 11012</strain>
    </source>
</reference>
<dbReference type="Proteomes" id="UP000184330">
    <property type="component" value="Unassembled WGS sequence"/>
</dbReference>
<dbReference type="InterPro" id="IPR026050">
    <property type="entry name" value="C1GALT1/C1GALT1_chp1"/>
</dbReference>
<keyword evidence="3 7" id="KW-0812">Transmembrane</keyword>
<comment type="subcellular location">
    <subcellularLocation>
        <location evidence="1">Membrane</location>
        <topology evidence="1">Single-pass type II membrane protein</topology>
    </subcellularLocation>
</comment>
<evidence type="ECO:0000256" key="6">
    <source>
        <dbReference type="ARBA" id="ARBA00023136"/>
    </source>
</evidence>
<evidence type="ECO:0008006" key="10">
    <source>
        <dbReference type="Google" id="ProtNLM"/>
    </source>
</evidence>
<keyword evidence="9" id="KW-1185">Reference proteome</keyword>
<evidence type="ECO:0000256" key="5">
    <source>
        <dbReference type="ARBA" id="ARBA00022989"/>
    </source>
</evidence>
<keyword evidence="5 7" id="KW-1133">Transmembrane helix</keyword>
<dbReference type="GO" id="GO:0016020">
    <property type="term" value="C:membrane"/>
    <property type="evidence" value="ECO:0007669"/>
    <property type="project" value="UniProtKB-SubCell"/>
</dbReference>
<dbReference type="STRING" id="576137.A0A1L7XNA1"/>
<dbReference type="PANTHER" id="PTHR23033:SF47">
    <property type="entry name" value="APPLE DOMAIN-CONTAINING PROTEIN-RELATED"/>
    <property type="match status" value="1"/>
</dbReference>